<gene>
    <name evidence="2" type="ORF">BN381_290094</name>
</gene>
<evidence type="ECO:0000313" key="3">
    <source>
        <dbReference type="Proteomes" id="UP000018291"/>
    </source>
</evidence>
<organism evidence="2 3">
    <name type="scientific">Candidatus Neomicrothrix parvicella RN1</name>
    <dbReference type="NCBI Taxonomy" id="1229780"/>
    <lineage>
        <taxon>Bacteria</taxon>
        <taxon>Bacillati</taxon>
        <taxon>Actinomycetota</taxon>
        <taxon>Acidimicrobiia</taxon>
        <taxon>Acidimicrobiales</taxon>
        <taxon>Microthrixaceae</taxon>
        <taxon>Candidatus Neomicrothrix</taxon>
    </lineage>
</organism>
<protein>
    <submittedName>
        <fullName evidence="2">Uncharacterized protein</fullName>
    </submittedName>
</protein>
<evidence type="ECO:0000313" key="2">
    <source>
        <dbReference type="EMBL" id="CCM63735.1"/>
    </source>
</evidence>
<keyword evidence="3" id="KW-1185">Reference proteome</keyword>
<reference evidence="2 3" key="1">
    <citation type="journal article" date="2013" name="ISME J.">
        <title>Metabolic model for the filamentous 'Candidatus Microthrix parvicella' based on genomic and metagenomic analyses.</title>
        <authorList>
            <person name="Jon McIlroy S."/>
            <person name="Kristiansen R."/>
            <person name="Albertsen M."/>
            <person name="Michael Karst S."/>
            <person name="Rossetti S."/>
            <person name="Lund Nielsen J."/>
            <person name="Tandoi V."/>
            <person name="James Seviour R."/>
            <person name="Nielsen P.H."/>
        </authorList>
    </citation>
    <scope>NUCLEOTIDE SEQUENCE [LARGE SCALE GENOMIC DNA]</scope>
    <source>
        <strain evidence="2 3">RN1</strain>
    </source>
</reference>
<dbReference type="Proteomes" id="UP000018291">
    <property type="component" value="Unassembled WGS sequence"/>
</dbReference>
<evidence type="ECO:0000256" key="1">
    <source>
        <dbReference type="SAM" id="MobiDB-lite"/>
    </source>
</evidence>
<name>R4YZ96_9ACTN</name>
<comment type="caution">
    <text evidence="2">The sequence shown here is derived from an EMBL/GenBank/DDBJ whole genome shotgun (WGS) entry which is preliminary data.</text>
</comment>
<dbReference type="HOGENOM" id="CLU_2128934_0_0_11"/>
<dbReference type="EMBL" id="CANL01000022">
    <property type="protein sequence ID" value="CCM63735.1"/>
    <property type="molecule type" value="Genomic_DNA"/>
</dbReference>
<dbReference type="AlphaFoldDB" id="R4YZ96"/>
<sequence>MAPVGGTADLAVEAVLEDEPVDLVAEVVPVGGRAGPAVEAVPPAQVVLVEDPEKAVAEGSGHPGSRAWCPIAQSSTVPSAMNGATTVVSTAGAPLAPNDQSVPRGARLREQPV</sequence>
<dbReference type="STRING" id="1229780.BN381_290094"/>
<proteinExistence type="predicted"/>
<feature type="region of interest" description="Disordered" evidence="1">
    <location>
        <begin position="91"/>
        <end position="113"/>
    </location>
</feature>
<accession>R4YZ96</accession>